<dbReference type="Proteomes" id="UP001209878">
    <property type="component" value="Unassembled WGS sequence"/>
</dbReference>
<dbReference type="AlphaFoldDB" id="A0AAD9KUB3"/>
<dbReference type="EMBL" id="JAODUO010000596">
    <property type="protein sequence ID" value="KAK2177455.1"/>
    <property type="molecule type" value="Genomic_DNA"/>
</dbReference>
<sequence>MKIINECDCLPDLSILYGFPNADPLVQCIQVYAWLDSGFDFEFLCCFFEALCNKIVHNKSVHVGTRDVKCLDLVHPAFLAHLFVFVLLAHSSTSTVF</sequence>
<evidence type="ECO:0000313" key="2">
    <source>
        <dbReference type="Proteomes" id="UP001209878"/>
    </source>
</evidence>
<accession>A0AAD9KUB3</accession>
<organism evidence="1 2">
    <name type="scientific">Ridgeia piscesae</name>
    <name type="common">Tubeworm</name>
    <dbReference type="NCBI Taxonomy" id="27915"/>
    <lineage>
        <taxon>Eukaryota</taxon>
        <taxon>Metazoa</taxon>
        <taxon>Spiralia</taxon>
        <taxon>Lophotrochozoa</taxon>
        <taxon>Annelida</taxon>
        <taxon>Polychaeta</taxon>
        <taxon>Sedentaria</taxon>
        <taxon>Canalipalpata</taxon>
        <taxon>Sabellida</taxon>
        <taxon>Siboglinidae</taxon>
        <taxon>Ridgeia</taxon>
    </lineage>
</organism>
<comment type="caution">
    <text evidence="1">The sequence shown here is derived from an EMBL/GenBank/DDBJ whole genome shotgun (WGS) entry which is preliminary data.</text>
</comment>
<protein>
    <submittedName>
        <fullName evidence="1">Uncharacterized protein</fullName>
    </submittedName>
</protein>
<evidence type="ECO:0000313" key="1">
    <source>
        <dbReference type="EMBL" id="KAK2177455.1"/>
    </source>
</evidence>
<keyword evidence="2" id="KW-1185">Reference proteome</keyword>
<proteinExistence type="predicted"/>
<reference evidence="1" key="1">
    <citation type="journal article" date="2023" name="Mol. Biol. Evol.">
        <title>Third-Generation Sequencing Reveals the Adaptive Role of the Epigenome in Three Deep-Sea Polychaetes.</title>
        <authorList>
            <person name="Perez M."/>
            <person name="Aroh O."/>
            <person name="Sun Y."/>
            <person name="Lan Y."/>
            <person name="Juniper S.K."/>
            <person name="Young C.R."/>
            <person name="Angers B."/>
            <person name="Qian P.Y."/>
        </authorList>
    </citation>
    <scope>NUCLEOTIDE SEQUENCE</scope>
    <source>
        <strain evidence="1">R07B-5</strain>
    </source>
</reference>
<gene>
    <name evidence="1" type="ORF">NP493_597g02006</name>
</gene>
<name>A0AAD9KUB3_RIDPI</name>